<name>A0ABS4JSQ0_9FIRM</name>
<accession>A0ABS4JSQ0</accession>
<evidence type="ECO:0000259" key="1">
    <source>
        <dbReference type="Pfam" id="PF04073"/>
    </source>
</evidence>
<keyword evidence="3" id="KW-1185">Reference proteome</keyword>
<dbReference type="EMBL" id="JAGGLG010000014">
    <property type="protein sequence ID" value="MBP2018566.1"/>
    <property type="molecule type" value="Genomic_DNA"/>
</dbReference>
<comment type="caution">
    <text evidence="2">The sequence shown here is derived from an EMBL/GenBank/DDBJ whole genome shotgun (WGS) entry which is preliminary data.</text>
</comment>
<dbReference type="InterPro" id="IPR007214">
    <property type="entry name" value="YbaK/aa-tRNA-synth-assoc-dom"/>
</dbReference>
<protein>
    <submittedName>
        <fullName evidence="2">Prolyl-tRNA editing enzyme YbaK/EbsC (Cys-tRNA(Pro) deacylase)</fullName>
    </submittedName>
</protein>
<evidence type="ECO:0000313" key="2">
    <source>
        <dbReference type="EMBL" id="MBP2018566.1"/>
    </source>
</evidence>
<dbReference type="Pfam" id="PF04073">
    <property type="entry name" value="tRNA_edit"/>
    <property type="match status" value="1"/>
</dbReference>
<gene>
    <name evidence="2" type="ORF">J2Z79_001981</name>
</gene>
<dbReference type="PANTHER" id="PTHR30411">
    <property type="entry name" value="CYTOPLASMIC PROTEIN"/>
    <property type="match status" value="1"/>
</dbReference>
<reference evidence="2 3" key="1">
    <citation type="submission" date="2021-03" db="EMBL/GenBank/DDBJ databases">
        <title>Genomic Encyclopedia of Type Strains, Phase IV (KMG-IV): sequencing the most valuable type-strain genomes for metagenomic binning, comparative biology and taxonomic classification.</title>
        <authorList>
            <person name="Goeker M."/>
        </authorList>
    </citation>
    <scope>NUCLEOTIDE SEQUENCE [LARGE SCALE GENOMIC DNA]</scope>
    <source>
        <strain evidence="2 3">DSM 27138</strain>
    </source>
</reference>
<dbReference type="PANTHER" id="PTHR30411:SF1">
    <property type="entry name" value="CYTOPLASMIC PROTEIN"/>
    <property type="match status" value="1"/>
</dbReference>
<dbReference type="CDD" id="cd04333">
    <property type="entry name" value="ProX_deacylase"/>
    <property type="match status" value="1"/>
</dbReference>
<feature type="domain" description="YbaK/aminoacyl-tRNA synthetase-associated" evidence="1">
    <location>
        <begin position="34"/>
        <end position="151"/>
    </location>
</feature>
<dbReference type="RefSeq" id="WP_209466692.1">
    <property type="nucleotide sequence ID" value="NZ_JAGGLG010000014.1"/>
</dbReference>
<organism evidence="2 3">
    <name type="scientific">Symbiobacterium terraclitae</name>
    <dbReference type="NCBI Taxonomy" id="557451"/>
    <lineage>
        <taxon>Bacteria</taxon>
        <taxon>Bacillati</taxon>
        <taxon>Bacillota</taxon>
        <taxon>Clostridia</taxon>
        <taxon>Eubacteriales</taxon>
        <taxon>Symbiobacteriaceae</taxon>
        <taxon>Symbiobacterium</taxon>
    </lineage>
</organism>
<dbReference type="InterPro" id="IPR036754">
    <property type="entry name" value="YbaK/aa-tRNA-synt-asso_dom_sf"/>
</dbReference>
<sequence>MITGAQMEPEPLVRVRAALQAAGVEGEIRLFADHLTTVSAAAEALGVEPSRIAKSILLFAGGEPVLVVAAGDQRVDRQKVKALLDRGKVTLAGPDEVLAVTGFVAGGVAPVGLLRPVTVLLDETLQRFPDIWAGGGVPEALLRLRVEDLPRATGGVFADVAQSVERG</sequence>
<proteinExistence type="predicted"/>
<dbReference type="Proteomes" id="UP001519289">
    <property type="component" value="Unassembled WGS sequence"/>
</dbReference>
<dbReference type="Gene3D" id="3.90.960.10">
    <property type="entry name" value="YbaK/aminoacyl-tRNA synthetase-associated domain"/>
    <property type="match status" value="1"/>
</dbReference>
<evidence type="ECO:0000313" key="3">
    <source>
        <dbReference type="Proteomes" id="UP001519289"/>
    </source>
</evidence>
<dbReference type="SUPFAM" id="SSF55826">
    <property type="entry name" value="YbaK/ProRS associated domain"/>
    <property type="match status" value="1"/>
</dbReference>